<dbReference type="AlphaFoldDB" id="E4XR97"/>
<dbReference type="Pfam" id="PF03281">
    <property type="entry name" value="Mab-21"/>
    <property type="match status" value="1"/>
</dbReference>
<feature type="compositionally biased region" description="Polar residues" evidence="2">
    <location>
        <begin position="18"/>
        <end position="27"/>
    </location>
</feature>
<dbReference type="InParanoid" id="E4XR97"/>
<gene>
    <name evidence="5" type="ORF">GSOID_T00001675001</name>
</gene>
<feature type="domain" description="Mab-21-like HhH/H2TH-like" evidence="4">
    <location>
        <begin position="280"/>
        <end position="360"/>
    </location>
</feature>
<dbReference type="Gene3D" id="3.30.460.90">
    <property type="match status" value="1"/>
</dbReference>
<name>E4XR97_OIKDI</name>
<dbReference type="Proteomes" id="UP000001307">
    <property type="component" value="Unassembled WGS sequence"/>
</dbReference>
<dbReference type="OrthoDB" id="269173at2759"/>
<dbReference type="InterPro" id="IPR046906">
    <property type="entry name" value="Mab-21_HhH/H2TH-like"/>
</dbReference>
<feature type="region of interest" description="Disordered" evidence="2">
    <location>
        <begin position="45"/>
        <end position="64"/>
    </location>
</feature>
<dbReference type="SMR" id="E4XR97"/>
<organism evidence="5">
    <name type="scientific">Oikopleura dioica</name>
    <name type="common">Tunicate</name>
    <dbReference type="NCBI Taxonomy" id="34765"/>
    <lineage>
        <taxon>Eukaryota</taxon>
        <taxon>Metazoa</taxon>
        <taxon>Chordata</taxon>
        <taxon>Tunicata</taxon>
        <taxon>Appendicularia</taxon>
        <taxon>Copelata</taxon>
        <taxon>Oikopleuridae</taxon>
        <taxon>Oikopleura</taxon>
    </lineage>
</organism>
<dbReference type="Gene3D" id="1.10.1410.40">
    <property type="match status" value="1"/>
</dbReference>
<reference evidence="5" key="1">
    <citation type="journal article" date="2010" name="Science">
        <title>Plasticity of animal genome architecture unmasked by rapid evolution of a pelagic tunicate.</title>
        <authorList>
            <person name="Denoeud F."/>
            <person name="Henriet S."/>
            <person name="Mungpakdee S."/>
            <person name="Aury J.M."/>
            <person name="Da Silva C."/>
            <person name="Brinkmann H."/>
            <person name="Mikhaleva J."/>
            <person name="Olsen L.C."/>
            <person name="Jubin C."/>
            <person name="Canestro C."/>
            <person name="Bouquet J.M."/>
            <person name="Danks G."/>
            <person name="Poulain J."/>
            <person name="Campsteijn C."/>
            <person name="Adamski M."/>
            <person name="Cross I."/>
            <person name="Yadetie F."/>
            <person name="Muffato M."/>
            <person name="Louis A."/>
            <person name="Butcher S."/>
            <person name="Tsagkogeorga G."/>
            <person name="Konrad A."/>
            <person name="Singh S."/>
            <person name="Jensen M.F."/>
            <person name="Cong E.H."/>
            <person name="Eikeseth-Otteraa H."/>
            <person name="Noel B."/>
            <person name="Anthouard V."/>
            <person name="Porcel B.M."/>
            <person name="Kachouri-Lafond R."/>
            <person name="Nishino A."/>
            <person name="Ugolini M."/>
            <person name="Chourrout P."/>
            <person name="Nishida H."/>
            <person name="Aasland R."/>
            <person name="Huzurbazar S."/>
            <person name="Westhof E."/>
            <person name="Delsuc F."/>
            <person name="Lehrach H."/>
            <person name="Reinhardt R."/>
            <person name="Weissenbach J."/>
            <person name="Roy S.W."/>
            <person name="Artiguenave F."/>
            <person name="Postlethwait J.H."/>
            <person name="Manak J.R."/>
            <person name="Thompson E.M."/>
            <person name="Jaillon O."/>
            <person name="Du Pasquier L."/>
            <person name="Boudinot P."/>
            <person name="Liberles D.A."/>
            <person name="Volff J.N."/>
            <person name="Philippe H."/>
            <person name="Lenhard B."/>
            <person name="Roest Crollius H."/>
            <person name="Wincker P."/>
            <person name="Chourrout D."/>
        </authorList>
    </citation>
    <scope>NUCLEOTIDE SEQUENCE [LARGE SCALE GENOMIC DNA]</scope>
</reference>
<evidence type="ECO:0000259" key="4">
    <source>
        <dbReference type="Pfam" id="PF20266"/>
    </source>
</evidence>
<sequence>MTFRCLYRCIKLITPYSDSSPAPQNEIASPDSAIPELQAQPAVDLPTESTNEPEAPQEHPFDYDPDYDKLVLTRGQDFDLDYTLLVPVMRANERQQLDLKGCEPGESTVPIDMMNDPDNHRLWQDSLISEPSGQQRLSALRVWNWFLKCLDHITQEARIEEKKGKPKILLAVPAGCPKRAFTLILMAGGTRILYDLVPCISFRGWPQVAAPWLQETGKFWQRAGLRHSDAAGAFHLLPGRGRNSTDWRFCFARSEVQLKKLVPQPFMKVFYCWRTVLARALSRQKTVLRPYALRAIFFWACDRVQNQYLSREDEIPSFFCGLIDDVLKCLLTRSCPSYFLPHVNLLDKTDDATILSLAQIILMVRSDPVEQIRNALEQVSAARGLTQVHNEQSYGKKRVVSGIDSTGQALYSHVRVNDPAVEESQESLADRVKKMVQQNKGSSISVFINPNDVTRAHFRVDEKFT</sequence>
<dbReference type="InterPro" id="IPR046903">
    <property type="entry name" value="Mab-21-like_nuc_Trfase"/>
</dbReference>
<protein>
    <submittedName>
        <fullName evidence="5">Uncharacterized protein</fullName>
    </submittedName>
</protein>
<dbReference type="Pfam" id="PF20266">
    <property type="entry name" value="Mab-21_C"/>
    <property type="match status" value="1"/>
</dbReference>
<accession>E4XR97</accession>
<keyword evidence="6" id="KW-1185">Reference proteome</keyword>
<evidence type="ECO:0000259" key="3">
    <source>
        <dbReference type="Pfam" id="PF03281"/>
    </source>
</evidence>
<dbReference type="SMART" id="SM01265">
    <property type="entry name" value="Mab-21"/>
    <property type="match status" value="1"/>
</dbReference>
<dbReference type="InterPro" id="IPR024810">
    <property type="entry name" value="MAB21L/cGLR"/>
</dbReference>
<evidence type="ECO:0000313" key="5">
    <source>
        <dbReference type="EMBL" id="CBY12313.1"/>
    </source>
</evidence>
<comment type="similarity">
    <text evidence="1">Belongs to the mab-21 family.</text>
</comment>
<evidence type="ECO:0000313" key="6">
    <source>
        <dbReference type="Proteomes" id="UP000001307"/>
    </source>
</evidence>
<feature type="region of interest" description="Disordered" evidence="2">
    <location>
        <begin position="18"/>
        <end position="39"/>
    </location>
</feature>
<evidence type="ECO:0000256" key="2">
    <source>
        <dbReference type="SAM" id="MobiDB-lite"/>
    </source>
</evidence>
<dbReference type="EMBL" id="FN653115">
    <property type="protein sequence ID" value="CBY12313.1"/>
    <property type="molecule type" value="Genomic_DNA"/>
</dbReference>
<dbReference type="PANTHER" id="PTHR10656:SF69">
    <property type="entry name" value="MAB-21-LIKE HHH_H2TH-LIKE DOMAIN-CONTAINING PROTEIN"/>
    <property type="match status" value="1"/>
</dbReference>
<proteinExistence type="inferred from homology"/>
<feature type="domain" description="Mab-21-like nucleotidyltransferase" evidence="3">
    <location>
        <begin position="67"/>
        <end position="258"/>
    </location>
</feature>
<evidence type="ECO:0000256" key="1">
    <source>
        <dbReference type="ARBA" id="ARBA00008307"/>
    </source>
</evidence>
<dbReference type="PANTHER" id="PTHR10656">
    <property type="entry name" value="CELL FATE DETERMINING PROTEIN MAB21-RELATED"/>
    <property type="match status" value="1"/>
</dbReference>